<reference evidence="10" key="1">
    <citation type="submission" date="2024-03" db="EMBL/GenBank/DDBJ databases">
        <title>WGS assembly of Saponaria officinalis var. Norfolk2.</title>
        <authorList>
            <person name="Jenkins J."/>
            <person name="Shu S."/>
            <person name="Grimwood J."/>
            <person name="Barry K."/>
            <person name="Goodstein D."/>
            <person name="Schmutz J."/>
            <person name="Leebens-Mack J."/>
            <person name="Osbourn A."/>
        </authorList>
    </citation>
    <scope>NUCLEOTIDE SEQUENCE [LARGE SCALE GENOMIC DNA]</scope>
    <source>
        <strain evidence="10">JIC</strain>
    </source>
</reference>
<dbReference type="PANTHER" id="PTHR33044">
    <property type="entry name" value="BIFUNCTIONAL INHIBITOR/LIPID-TRANSFER PROTEIN/SEED STORAGE 2S ALBUMIN SUPERFAMILY PROTEIN-RELATED"/>
    <property type="match status" value="1"/>
</dbReference>
<keyword evidence="4" id="KW-0472">Membrane</keyword>
<keyword evidence="4" id="KW-0336">GPI-anchor</keyword>
<gene>
    <name evidence="10" type="ORF">RND81_08G124800</name>
</gene>
<evidence type="ECO:0000256" key="8">
    <source>
        <dbReference type="ARBA" id="ARBA00023288"/>
    </source>
</evidence>
<evidence type="ECO:0000256" key="6">
    <source>
        <dbReference type="ARBA" id="ARBA00023157"/>
    </source>
</evidence>
<organism evidence="10 11">
    <name type="scientific">Saponaria officinalis</name>
    <name type="common">Common soapwort</name>
    <name type="synonym">Lychnis saponaria</name>
    <dbReference type="NCBI Taxonomy" id="3572"/>
    <lineage>
        <taxon>Eukaryota</taxon>
        <taxon>Viridiplantae</taxon>
        <taxon>Streptophyta</taxon>
        <taxon>Embryophyta</taxon>
        <taxon>Tracheophyta</taxon>
        <taxon>Spermatophyta</taxon>
        <taxon>Magnoliopsida</taxon>
        <taxon>eudicotyledons</taxon>
        <taxon>Gunneridae</taxon>
        <taxon>Pentapetalae</taxon>
        <taxon>Caryophyllales</taxon>
        <taxon>Caryophyllaceae</taxon>
        <taxon>Caryophylleae</taxon>
        <taxon>Saponaria</taxon>
    </lineage>
</organism>
<proteinExistence type="inferred from homology"/>
<keyword evidence="7" id="KW-0325">Glycoprotein</keyword>
<comment type="caution">
    <text evidence="10">The sequence shown here is derived from an EMBL/GenBank/DDBJ whole genome shotgun (WGS) entry which is preliminary data.</text>
</comment>
<keyword evidence="11" id="KW-1185">Reference proteome</keyword>
<dbReference type="AlphaFoldDB" id="A0AAW1J885"/>
<name>A0AAW1J885_SAPOF</name>
<dbReference type="SUPFAM" id="SSF47699">
    <property type="entry name" value="Bifunctional inhibitor/lipid-transfer protein/seed storage 2S albumin"/>
    <property type="match status" value="1"/>
</dbReference>
<sequence>MLLMEKTKSLSGIATLPQPNCVSALAPCTPFINSTTLEPTSECCKPLYNALNSTLTCVCSIYGNSDFIQKLKFNAKAVLSLPMRCGLEFDLLSGCAGIFF</sequence>
<evidence type="ECO:0000256" key="5">
    <source>
        <dbReference type="ARBA" id="ARBA00022729"/>
    </source>
</evidence>
<dbReference type="GO" id="GO:0098552">
    <property type="term" value="C:side of membrane"/>
    <property type="evidence" value="ECO:0007669"/>
    <property type="project" value="UniProtKB-KW"/>
</dbReference>
<comment type="similarity">
    <text evidence="2">Belongs to the plant LTP family.</text>
</comment>
<dbReference type="GO" id="GO:0005886">
    <property type="term" value="C:plasma membrane"/>
    <property type="evidence" value="ECO:0007669"/>
    <property type="project" value="UniProtKB-SubCell"/>
</dbReference>
<keyword evidence="3" id="KW-1003">Cell membrane</keyword>
<evidence type="ECO:0000313" key="10">
    <source>
        <dbReference type="EMBL" id="KAK9698705.1"/>
    </source>
</evidence>
<evidence type="ECO:0000256" key="4">
    <source>
        <dbReference type="ARBA" id="ARBA00022622"/>
    </source>
</evidence>
<evidence type="ECO:0000313" key="11">
    <source>
        <dbReference type="Proteomes" id="UP001443914"/>
    </source>
</evidence>
<dbReference type="InterPro" id="IPR043325">
    <property type="entry name" value="LTSS"/>
</dbReference>
<evidence type="ECO:0000256" key="2">
    <source>
        <dbReference type="ARBA" id="ARBA00009748"/>
    </source>
</evidence>
<evidence type="ECO:0000256" key="3">
    <source>
        <dbReference type="ARBA" id="ARBA00022475"/>
    </source>
</evidence>
<dbReference type="Proteomes" id="UP001443914">
    <property type="component" value="Unassembled WGS sequence"/>
</dbReference>
<comment type="subcellular location">
    <subcellularLocation>
        <location evidence="1">Cell membrane</location>
        <topology evidence="1">Lipid-anchor</topology>
        <topology evidence="1">GPI-anchor</topology>
    </subcellularLocation>
</comment>
<dbReference type="InterPro" id="IPR016140">
    <property type="entry name" value="Bifunc_inhib/LTP/seed_store"/>
</dbReference>
<keyword evidence="5" id="KW-0732">Signal</keyword>
<evidence type="ECO:0000259" key="9">
    <source>
        <dbReference type="Pfam" id="PF14368"/>
    </source>
</evidence>
<keyword evidence="8" id="KW-0449">Lipoprotein</keyword>
<evidence type="ECO:0000256" key="1">
    <source>
        <dbReference type="ARBA" id="ARBA00004609"/>
    </source>
</evidence>
<dbReference type="Gene3D" id="1.10.110.10">
    <property type="entry name" value="Plant lipid-transfer and hydrophobic proteins"/>
    <property type="match status" value="1"/>
</dbReference>
<dbReference type="CDD" id="cd00010">
    <property type="entry name" value="AAI_LTSS"/>
    <property type="match status" value="1"/>
</dbReference>
<feature type="domain" description="Bifunctional inhibitor/plant lipid transfer protein/seed storage helical" evidence="9">
    <location>
        <begin position="19"/>
        <end position="95"/>
    </location>
</feature>
<accession>A0AAW1J885</accession>
<dbReference type="Pfam" id="PF14368">
    <property type="entry name" value="LTP_2"/>
    <property type="match status" value="1"/>
</dbReference>
<dbReference type="EMBL" id="JBDFQZ010000008">
    <property type="protein sequence ID" value="KAK9698705.1"/>
    <property type="molecule type" value="Genomic_DNA"/>
</dbReference>
<protein>
    <recommendedName>
        <fullName evidence="9">Bifunctional inhibitor/plant lipid transfer protein/seed storage helical domain-containing protein</fullName>
    </recommendedName>
</protein>
<keyword evidence="6" id="KW-1015">Disulfide bond</keyword>
<dbReference type="InterPro" id="IPR036312">
    <property type="entry name" value="Bifun_inhib/LTP/seed_sf"/>
</dbReference>
<evidence type="ECO:0000256" key="7">
    <source>
        <dbReference type="ARBA" id="ARBA00023180"/>
    </source>
</evidence>